<dbReference type="SUPFAM" id="SSF69318">
    <property type="entry name" value="Integrin alpha N-terminal domain"/>
    <property type="match status" value="1"/>
</dbReference>
<dbReference type="PRINTS" id="PR01185">
    <property type="entry name" value="INTEGRINA"/>
</dbReference>
<keyword evidence="7" id="KW-1185">Reference proteome</keyword>
<evidence type="ECO:0000313" key="7">
    <source>
        <dbReference type="Proteomes" id="UP001228905"/>
    </source>
</evidence>
<dbReference type="RefSeq" id="WP_307345152.1">
    <property type="nucleotide sequence ID" value="NZ_JAUSVS010000001.1"/>
</dbReference>
<dbReference type="PANTHER" id="PTHR23221">
    <property type="entry name" value="GLYCOSYLPHOSPHATIDYLINOSITOL PHOSPHOLIPASE D"/>
    <property type="match status" value="1"/>
</dbReference>
<dbReference type="Gene3D" id="2.130.10.130">
    <property type="entry name" value="Integrin alpha, N-terminal"/>
    <property type="match status" value="3"/>
</dbReference>
<dbReference type="Proteomes" id="UP001228905">
    <property type="component" value="Unassembled WGS sequence"/>
</dbReference>
<dbReference type="InterPro" id="IPR013517">
    <property type="entry name" value="FG-GAP"/>
</dbReference>
<keyword evidence="2" id="KW-0677">Repeat</keyword>
<reference evidence="6 7" key="1">
    <citation type="submission" date="2023-07" db="EMBL/GenBank/DDBJ databases">
        <title>Genomic Encyclopedia of Type Strains, Phase IV (KMG-IV): sequencing the most valuable type-strain genomes for metagenomic binning, comparative biology and taxonomic classification.</title>
        <authorList>
            <person name="Goeker M."/>
        </authorList>
    </citation>
    <scope>NUCLEOTIDE SEQUENCE [LARGE SCALE GENOMIC DNA]</scope>
    <source>
        <strain evidence="6 7">DSM 18695</strain>
    </source>
</reference>
<keyword evidence="4" id="KW-0325">Glycoprotein</keyword>
<comment type="caution">
    <text evidence="6">The sequence shown here is derived from an EMBL/GenBank/DDBJ whole genome shotgun (WGS) entry which is preliminary data.</text>
</comment>
<dbReference type="PANTHER" id="PTHR23221:SF7">
    <property type="entry name" value="PHOSPHATIDYLINOSITOL-GLYCAN-SPECIFIC PHOSPHOLIPASE D"/>
    <property type="match status" value="1"/>
</dbReference>
<dbReference type="InterPro" id="IPR001343">
    <property type="entry name" value="Hemolysn_Ca-bd"/>
</dbReference>
<dbReference type="EMBL" id="JAUSVS010000001">
    <property type="protein sequence ID" value="MDQ0462607.1"/>
    <property type="molecule type" value="Genomic_DNA"/>
</dbReference>
<gene>
    <name evidence="6" type="ORF">QO010_000355</name>
</gene>
<evidence type="ECO:0000256" key="2">
    <source>
        <dbReference type="ARBA" id="ARBA00022737"/>
    </source>
</evidence>
<feature type="region of interest" description="Disordered" evidence="5">
    <location>
        <begin position="791"/>
        <end position="823"/>
    </location>
</feature>
<keyword evidence="1" id="KW-0732">Signal</keyword>
<dbReference type="Pfam" id="PF00353">
    <property type="entry name" value="HemolysinCabind"/>
    <property type="match status" value="7"/>
</dbReference>
<dbReference type="InterPro" id="IPR013519">
    <property type="entry name" value="Int_alpha_beta-p"/>
</dbReference>
<dbReference type="InterPro" id="IPR018511">
    <property type="entry name" value="Hemolysin-typ_Ca-bd_CS"/>
</dbReference>
<dbReference type="SMART" id="SM00191">
    <property type="entry name" value="Int_alpha"/>
    <property type="match status" value="7"/>
</dbReference>
<evidence type="ECO:0000256" key="3">
    <source>
        <dbReference type="ARBA" id="ARBA00022801"/>
    </source>
</evidence>
<evidence type="ECO:0000256" key="5">
    <source>
        <dbReference type="SAM" id="MobiDB-lite"/>
    </source>
</evidence>
<dbReference type="InterPro" id="IPR028994">
    <property type="entry name" value="Integrin_alpha_N"/>
</dbReference>
<evidence type="ECO:0000313" key="6">
    <source>
        <dbReference type="EMBL" id="MDQ0462607.1"/>
    </source>
</evidence>
<name>A0ABU0IKS8_9CAUL</name>
<evidence type="ECO:0000256" key="4">
    <source>
        <dbReference type="ARBA" id="ARBA00023180"/>
    </source>
</evidence>
<evidence type="ECO:0000256" key="1">
    <source>
        <dbReference type="ARBA" id="ARBA00022729"/>
    </source>
</evidence>
<accession>A0ABU0IKS8</accession>
<proteinExistence type="predicted"/>
<dbReference type="PROSITE" id="PS51470">
    <property type="entry name" value="FG_GAP"/>
    <property type="match status" value="5"/>
</dbReference>
<organism evidence="6 7">
    <name type="scientific">Caulobacter ginsengisoli</name>
    <dbReference type="NCBI Taxonomy" id="400775"/>
    <lineage>
        <taxon>Bacteria</taxon>
        <taxon>Pseudomonadati</taxon>
        <taxon>Pseudomonadota</taxon>
        <taxon>Alphaproteobacteria</taxon>
        <taxon>Caulobacterales</taxon>
        <taxon>Caulobacteraceae</taxon>
        <taxon>Caulobacter</taxon>
    </lineage>
</organism>
<dbReference type="InterPro" id="IPR000413">
    <property type="entry name" value="Integrin_alpha"/>
</dbReference>
<dbReference type="Gene3D" id="2.150.10.10">
    <property type="entry name" value="Serralysin-like metalloprotease, C-terminal"/>
    <property type="match status" value="6"/>
</dbReference>
<protein>
    <submittedName>
        <fullName evidence="6">Ca2+-binding RTX toxin-like protein</fullName>
    </submittedName>
</protein>
<dbReference type="PROSITE" id="PS00330">
    <property type="entry name" value="HEMOLYSIN_CALCIUM"/>
    <property type="match status" value="7"/>
</dbReference>
<dbReference type="PRINTS" id="PR00313">
    <property type="entry name" value="CABNDNGRPT"/>
</dbReference>
<dbReference type="InterPro" id="IPR011049">
    <property type="entry name" value="Serralysin-like_metalloprot_C"/>
</dbReference>
<dbReference type="SUPFAM" id="SSF51120">
    <property type="entry name" value="beta-Roll"/>
    <property type="match status" value="3"/>
</dbReference>
<dbReference type="Pfam" id="PF01839">
    <property type="entry name" value="FG-GAP"/>
    <property type="match status" value="6"/>
</dbReference>
<keyword evidence="3" id="KW-0378">Hydrolase</keyword>
<sequence>MPFNPFDPFGGGPTQPTFSLAAIDGTNGANITFSGSTNEDAGVSVALAGDLNGDGYADFIIGVPGAYGVGNTRPGAAYVVFGSASGLPANLNLASLDGTNGFRIDGQTVIASTDYLGFSVASAGDLNHDGYDDLIVGAPFADATVYNEDMGAGYVIFGHAGAFGAVLNVADLNGTNGFRMGGINTTDHLGYSVAGIGDINGDGMDDVLISAQGLDPQSRTYAGGAYVVFGTAAGFGANLSLAGLDGTNGFRVDGAASFDFGGFRVSGAGDFNNDGYDDFLFGARLTDPNGITQAGTVYLVYGHGGAFNPSFDLAGIDGTNGVAFDGASSLDQLDVVAAAGDINGDGFADIVIGSNNVYIGGVRTGAAYVVFGSASGLPAHVDVSTLDGTNGFRLSEGAANSLLGGAVASAGDFNGDGFDDLILGDPYASGGGVTGGAVWIVFGKAGGFSAVLDLSTVQGSSGQRIDGNHGGGKAGVSVAGLGDINHDGFDDVLIGRRGDPTTATIVYGHATVAAPITQTGTSGADTLTGDAAADSLSGGDGNDTLNGMAGADALTGGTGDDTYYVDNAGDTTVEAGGEGYDTVRSTIAWTLAGNVEALVLEGSADINGTGNADNNVITGNGGANTLDGGDGADTLNGGAGIDSLLGGNGVDLLYGGDGVDTLDGGANGDLLDGGIGADAMTGGSGDDTYYVDDLGDTAVEAGGQGTDVVHAALSWVLGANLETLILDGSANIDGTGNTGANTLMGNAGANTLNGADGDDLVKGGDGNDSLIGGNGNDMLVGGNGTDDLDGSGDNDILNGGVGDDTLYGGSGNDQLDGGADNDTLNGGIGADTLTGGAGTDILNGGDGNDVLDGGTGADAMAGGLGDDSFYVDDLGDTATENSGEGIDIVRTMVSFTLSANIENLILDGAADTSGIGNGLANTMTGNGGANTLDGLAGDDILKGLGGNDVIIGGTGADILVGGTGADTFVVRQESVIQSHLGGMLEVDTVNDLIAAQSDKLDLSAIDADSTTAGDQAFTLVGAFTSHAGEMTLVFGGGITTLQLDVDGDGAADYRMKITGDVHLDSGGWLL</sequence>